<sequence>MTTLAGPAPPPEPPAPSREPRPRPLTERLGRADRVFHRVAAGAGAALFLLLVLIGFFLLLRSAPALRTAGFGFFTTIEWRTDVDPPVFGVLGMLSGTVIVALIACLVAIPVSLLAALFITEYASARLRDTLTGVVDLLAAIPSLLYGLWGMAYLNDRIVPLSRWLADNLGWIPIFSTRAEAELTGSMFIAGLIVSLMVMPITTSIMREVFAQTPPGEKEAALALGGTRWGMIRNVVLPFGRGGLVGGSMLGLGRALGETIAVKLMLPQVPILSGHVLENGGATISGFIAHNAGANEKITGALLAFGLVLFAFTIAVNLVASWIIARSRSGSGVDA</sequence>
<keyword evidence="6 9" id="KW-0812">Transmembrane</keyword>
<evidence type="ECO:0000256" key="2">
    <source>
        <dbReference type="ARBA" id="ARBA00007069"/>
    </source>
</evidence>
<dbReference type="EMBL" id="JBHSON010000075">
    <property type="protein sequence ID" value="MFC5751760.1"/>
    <property type="molecule type" value="Genomic_DNA"/>
</dbReference>
<feature type="transmembrane region" description="Helical" evidence="9">
    <location>
        <begin position="39"/>
        <end position="60"/>
    </location>
</feature>
<gene>
    <name evidence="13" type="primary">pstC</name>
    <name evidence="13" type="ORF">ACFPZN_39620</name>
</gene>
<evidence type="ECO:0000256" key="3">
    <source>
        <dbReference type="ARBA" id="ARBA00022448"/>
    </source>
</evidence>
<dbReference type="Proteomes" id="UP001596074">
    <property type="component" value="Unassembled WGS sequence"/>
</dbReference>
<dbReference type="Pfam" id="PF00528">
    <property type="entry name" value="BPD_transp_1"/>
    <property type="match status" value="1"/>
</dbReference>
<protein>
    <recommendedName>
        <fullName evidence="10">Phosphate transport system permease protein</fullName>
    </recommendedName>
</protein>
<comment type="caution">
    <text evidence="13">The sequence shown here is derived from an EMBL/GenBank/DDBJ whole genome shotgun (WGS) entry which is preliminary data.</text>
</comment>
<feature type="region of interest" description="Disordered" evidence="11">
    <location>
        <begin position="1"/>
        <end position="24"/>
    </location>
</feature>
<organism evidence="13 14">
    <name type="scientific">Actinomadura rugatobispora</name>
    <dbReference type="NCBI Taxonomy" id="1994"/>
    <lineage>
        <taxon>Bacteria</taxon>
        <taxon>Bacillati</taxon>
        <taxon>Actinomycetota</taxon>
        <taxon>Actinomycetes</taxon>
        <taxon>Streptosporangiales</taxon>
        <taxon>Thermomonosporaceae</taxon>
        <taxon>Actinomadura</taxon>
    </lineage>
</organism>
<dbReference type="InterPro" id="IPR051124">
    <property type="entry name" value="Phosphate_Transport_Permease"/>
</dbReference>
<dbReference type="InterPro" id="IPR011864">
    <property type="entry name" value="Phosphate_PstC"/>
</dbReference>
<dbReference type="PANTHER" id="PTHR30425">
    <property type="entry name" value="PHOSPHATE TRANSPORT SYSTEM PERMEASE PROTEIN PST"/>
    <property type="match status" value="1"/>
</dbReference>
<dbReference type="RefSeq" id="WP_378287722.1">
    <property type="nucleotide sequence ID" value="NZ_JBHSON010000075.1"/>
</dbReference>
<accession>A0ABW1AD08</accession>
<keyword evidence="14" id="KW-1185">Reference proteome</keyword>
<evidence type="ECO:0000259" key="12">
    <source>
        <dbReference type="PROSITE" id="PS50928"/>
    </source>
</evidence>
<keyword evidence="5 10" id="KW-0592">Phosphate transport</keyword>
<keyword evidence="3 9" id="KW-0813">Transport</keyword>
<evidence type="ECO:0000256" key="11">
    <source>
        <dbReference type="SAM" id="MobiDB-lite"/>
    </source>
</evidence>
<comment type="caution">
    <text evidence="10">Lacks conserved residue(s) required for the propagation of feature annotation.</text>
</comment>
<dbReference type="Gene3D" id="1.10.3720.10">
    <property type="entry name" value="MetI-like"/>
    <property type="match status" value="1"/>
</dbReference>
<keyword evidence="8 9" id="KW-0472">Membrane</keyword>
<evidence type="ECO:0000256" key="10">
    <source>
        <dbReference type="RuleBase" id="RU363054"/>
    </source>
</evidence>
<dbReference type="NCBIfam" id="TIGR02138">
    <property type="entry name" value="phosphate_pstC"/>
    <property type="match status" value="1"/>
</dbReference>
<evidence type="ECO:0000256" key="6">
    <source>
        <dbReference type="ARBA" id="ARBA00022692"/>
    </source>
</evidence>
<dbReference type="SUPFAM" id="SSF161098">
    <property type="entry name" value="MetI-like"/>
    <property type="match status" value="1"/>
</dbReference>
<comment type="subcellular location">
    <subcellularLocation>
        <location evidence="1 9">Cell membrane</location>
        <topology evidence="1 9">Multi-pass membrane protein</topology>
    </subcellularLocation>
</comment>
<evidence type="ECO:0000256" key="7">
    <source>
        <dbReference type="ARBA" id="ARBA00022989"/>
    </source>
</evidence>
<evidence type="ECO:0000313" key="14">
    <source>
        <dbReference type="Proteomes" id="UP001596074"/>
    </source>
</evidence>
<dbReference type="PROSITE" id="PS50928">
    <property type="entry name" value="ABC_TM1"/>
    <property type="match status" value="1"/>
</dbReference>
<dbReference type="PANTHER" id="PTHR30425:SF1">
    <property type="entry name" value="PHOSPHATE TRANSPORT SYSTEM PERMEASE PROTEIN PSTC"/>
    <property type="match status" value="1"/>
</dbReference>
<proteinExistence type="inferred from homology"/>
<reference evidence="14" key="1">
    <citation type="journal article" date="2019" name="Int. J. Syst. Evol. Microbiol.">
        <title>The Global Catalogue of Microorganisms (GCM) 10K type strain sequencing project: providing services to taxonomists for standard genome sequencing and annotation.</title>
        <authorList>
            <consortium name="The Broad Institute Genomics Platform"/>
            <consortium name="The Broad Institute Genome Sequencing Center for Infectious Disease"/>
            <person name="Wu L."/>
            <person name="Ma J."/>
        </authorList>
    </citation>
    <scope>NUCLEOTIDE SEQUENCE [LARGE SCALE GENOMIC DNA]</scope>
    <source>
        <strain evidence="14">KCTC 42087</strain>
    </source>
</reference>
<comment type="similarity">
    <text evidence="2 10">Belongs to the binding-protein-dependent transport system permease family. CysTW subfamily.</text>
</comment>
<comment type="function">
    <text evidence="10">Part of the binding-protein-dependent transport system for phosphate; probably responsible for the translocation of the substrate across the membrane.</text>
</comment>
<evidence type="ECO:0000256" key="8">
    <source>
        <dbReference type="ARBA" id="ARBA00023136"/>
    </source>
</evidence>
<feature type="transmembrane region" description="Helical" evidence="9">
    <location>
        <begin position="88"/>
        <end position="119"/>
    </location>
</feature>
<evidence type="ECO:0000256" key="1">
    <source>
        <dbReference type="ARBA" id="ARBA00004651"/>
    </source>
</evidence>
<dbReference type="InterPro" id="IPR000515">
    <property type="entry name" value="MetI-like"/>
</dbReference>
<evidence type="ECO:0000256" key="5">
    <source>
        <dbReference type="ARBA" id="ARBA00022592"/>
    </source>
</evidence>
<feature type="compositionally biased region" description="Pro residues" evidence="11">
    <location>
        <begin position="7"/>
        <end position="17"/>
    </location>
</feature>
<dbReference type="CDD" id="cd06261">
    <property type="entry name" value="TM_PBP2"/>
    <property type="match status" value="1"/>
</dbReference>
<evidence type="ECO:0000313" key="13">
    <source>
        <dbReference type="EMBL" id="MFC5751760.1"/>
    </source>
</evidence>
<keyword evidence="4 10" id="KW-1003">Cell membrane</keyword>
<evidence type="ECO:0000256" key="9">
    <source>
        <dbReference type="RuleBase" id="RU363032"/>
    </source>
</evidence>
<feature type="transmembrane region" description="Helical" evidence="9">
    <location>
        <begin position="131"/>
        <end position="154"/>
    </location>
</feature>
<evidence type="ECO:0000256" key="4">
    <source>
        <dbReference type="ARBA" id="ARBA00022475"/>
    </source>
</evidence>
<feature type="domain" description="ABC transmembrane type-1" evidence="12">
    <location>
        <begin position="94"/>
        <end position="320"/>
    </location>
</feature>
<name>A0ABW1AD08_9ACTN</name>
<dbReference type="InterPro" id="IPR035906">
    <property type="entry name" value="MetI-like_sf"/>
</dbReference>
<keyword evidence="7 9" id="KW-1133">Transmembrane helix</keyword>
<feature type="transmembrane region" description="Helical" evidence="9">
    <location>
        <begin position="183"/>
        <end position="202"/>
    </location>
</feature>
<feature type="transmembrane region" description="Helical" evidence="9">
    <location>
        <begin position="301"/>
        <end position="325"/>
    </location>
</feature>